<dbReference type="InterPro" id="IPR001810">
    <property type="entry name" value="F-box_dom"/>
</dbReference>
<dbReference type="EMBL" id="JAFIQS010000015">
    <property type="protein sequence ID" value="KAG5163329.1"/>
    <property type="molecule type" value="Genomic_DNA"/>
</dbReference>
<evidence type="ECO:0000259" key="1">
    <source>
        <dbReference type="Pfam" id="PF12937"/>
    </source>
</evidence>
<comment type="caution">
    <text evidence="2">The sequence shown here is derived from an EMBL/GenBank/DDBJ whole genome shotgun (WGS) entry which is preliminary data.</text>
</comment>
<dbReference type="AlphaFoldDB" id="A0A8H7XP88"/>
<sequence length="177" mass="20210">MSKDQETSINYITRSDHIHRLPLEVLALMFELCVGKDEQDNHLVEIYEVFPLGAVCKTWRYTAWTTASLWTRLRFKFGSRTTESKVQLAMEWLMRSGELPLDVYLSDTESTLFAGAYGMEKFRVGYIPSPLLPRLLPRVKPLLSCLGRGIFPGTLGQVLPSIYPPFAVNPTLAQHFR</sequence>
<dbReference type="SUPFAM" id="SSF81383">
    <property type="entry name" value="F-box domain"/>
    <property type="match status" value="1"/>
</dbReference>
<proteinExistence type="predicted"/>
<evidence type="ECO:0000313" key="2">
    <source>
        <dbReference type="EMBL" id="KAG5163329.1"/>
    </source>
</evidence>
<protein>
    <recommendedName>
        <fullName evidence="1">F-box domain-containing protein</fullName>
    </recommendedName>
</protein>
<name>A0A8H7XP88_PSICU</name>
<dbReference type="OrthoDB" id="2269034at2759"/>
<dbReference type="InterPro" id="IPR036047">
    <property type="entry name" value="F-box-like_dom_sf"/>
</dbReference>
<organism evidence="2">
    <name type="scientific">Psilocybe cubensis</name>
    <name type="common">Psychedelic mushroom</name>
    <name type="synonym">Stropharia cubensis</name>
    <dbReference type="NCBI Taxonomy" id="181762"/>
    <lineage>
        <taxon>Eukaryota</taxon>
        <taxon>Fungi</taxon>
        <taxon>Dikarya</taxon>
        <taxon>Basidiomycota</taxon>
        <taxon>Agaricomycotina</taxon>
        <taxon>Agaricomycetes</taxon>
        <taxon>Agaricomycetidae</taxon>
        <taxon>Agaricales</taxon>
        <taxon>Agaricineae</taxon>
        <taxon>Strophariaceae</taxon>
        <taxon>Psilocybe</taxon>
    </lineage>
</organism>
<gene>
    <name evidence="2" type="ORF">JR316_011675</name>
</gene>
<reference evidence="2" key="1">
    <citation type="submission" date="2021-02" db="EMBL/GenBank/DDBJ databases">
        <title>Psilocybe cubensis genome.</title>
        <authorList>
            <person name="Mckernan K.J."/>
            <person name="Crawford S."/>
            <person name="Trippe A."/>
            <person name="Kane L.T."/>
            <person name="Mclaughlin S."/>
        </authorList>
    </citation>
    <scope>NUCLEOTIDE SEQUENCE [LARGE SCALE GENOMIC DNA]</scope>
    <source>
        <strain evidence="2">MGC-MH-2018</strain>
    </source>
</reference>
<feature type="domain" description="F-box" evidence="1">
    <location>
        <begin position="19"/>
        <end position="75"/>
    </location>
</feature>
<dbReference type="Pfam" id="PF12937">
    <property type="entry name" value="F-box-like"/>
    <property type="match status" value="1"/>
</dbReference>
<accession>A0A8H7XP88</accession>